<dbReference type="Proteomes" id="UP000678895">
    <property type="component" value="Unassembled WGS sequence"/>
</dbReference>
<organism evidence="2 3">
    <name type="scientific">Paenibacillus apis</name>
    <dbReference type="NCBI Taxonomy" id="1792174"/>
    <lineage>
        <taxon>Bacteria</taxon>
        <taxon>Bacillati</taxon>
        <taxon>Bacillota</taxon>
        <taxon>Bacilli</taxon>
        <taxon>Bacillales</taxon>
        <taxon>Paenibacillaceae</taxon>
        <taxon>Paenibacillus</taxon>
    </lineage>
</organism>
<dbReference type="InterPro" id="IPR035917">
    <property type="entry name" value="YjbQ-like_sf"/>
</dbReference>
<dbReference type="PANTHER" id="PTHR30615">
    <property type="entry name" value="UNCHARACTERIZED PROTEIN YJBQ-RELATED"/>
    <property type="match status" value="1"/>
</dbReference>
<keyword evidence="3" id="KW-1185">Reference proteome</keyword>
<protein>
    <submittedName>
        <fullName evidence="2">UPF0047 protein YugU</fullName>
    </submittedName>
</protein>
<dbReference type="PANTHER" id="PTHR30615:SF8">
    <property type="entry name" value="UPF0047 PROTEIN C4A8.02C"/>
    <property type="match status" value="1"/>
</dbReference>
<dbReference type="SUPFAM" id="SSF111038">
    <property type="entry name" value="YjbQ-like"/>
    <property type="match status" value="1"/>
</dbReference>
<gene>
    <name evidence="2" type="primary">yugU</name>
    <name evidence="2" type="ORF">J41TS4_19440</name>
</gene>
<dbReference type="Gene3D" id="2.60.120.460">
    <property type="entry name" value="YjbQ-like"/>
    <property type="match status" value="1"/>
</dbReference>
<sequence length="140" mass="15756">MLHTIELTTTKRDEMRDITREVISLVQQSGVKSGLVVVYSPHTTAGIAINENADPDVKHDVLLRLDEVFPWKHPGYRHAEGNTASHLKAITTGTSQTVIIQDGKLLLGRWQGIYFCEFDGPRHRQCLIKIIPAPDVQKFD</sequence>
<evidence type="ECO:0000256" key="1">
    <source>
        <dbReference type="ARBA" id="ARBA00005534"/>
    </source>
</evidence>
<dbReference type="AlphaFoldDB" id="A0A919XZK2"/>
<reference evidence="2" key="1">
    <citation type="submission" date="2021-03" db="EMBL/GenBank/DDBJ databases">
        <title>Antimicrobial resistance genes in bacteria isolated from Japanese honey, and their potential for conferring macrolide and lincosamide resistance in the American foulbrood pathogen Paenibacillus larvae.</title>
        <authorList>
            <person name="Okamoto M."/>
            <person name="Kumagai M."/>
            <person name="Kanamori H."/>
            <person name="Takamatsu D."/>
        </authorList>
    </citation>
    <scope>NUCLEOTIDE SEQUENCE</scope>
    <source>
        <strain evidence="2">J41TS4</strain>
    </source>
</reference>
<dbReference type="NCBIfam" id="TIGR00149">
    <property type="entry name" value="TIGR00149_YjbQ"/>
    <property type="match status" value="1"/>
</dbReference>
<comment type="similarity">
    <text evidence="1">Belongs to the UPF0047 family.</text>
</comment>
<evidence type="ECO:0000313" key="3">
    <source>
        <dbReference type="Proteomes" id="UP000678895"/>
    </source>
</evidence>
<evidence type="ECO:0000313" key="2">
    <source>
        <dbReference type="EMBL" id="GIO42186.1"/>
    </source>
</evidence>
<dbReference type="PIRSF" id="PIRSF004681">
    <property type="entry name" value="UCP004681"/>
    <property type="match status" value="1"/>
</dbReference>
<proteinExistence type="inferred from homology"/>
<name>A0A919XZK2_9BACL</name>
<dbReference type="EMBL" id="BORS01000006">
    <property type="protein sequence ID" value="GIO42186.1"/>
    <property type="molecule type" value="Genomic_DNA"/>
</dbReference>
<comment type="caution">
    <text evidence="2">The sequence shown here is derived from an EMBL/GenBank/DDBJ whole genome shotgun (WGS) entry which is preliminary data.</text>
</comment>
<dbReference type="Pfam" id="PF01894">
    <property type="entry name" value="YjbQ"/>
    <property type="match status" value="1"/>
</dbReference>
<accession>A0A919XZK2</accession>
<dbReference type="InterPro" id="IPR001602">
    <property type="entry name" value="UPF0047_YjbQ-like"/>
</dbReference>
<dbReference type="RefSeq" id="WP_301626844.1">
    <property type="nucleotide sequence ID" value="NZ_BORS01000006.1"/>
</dbReference>